<organism evidence="1 2">
    <name type="scientific">Actinacidiphila reveromycinica</name>
    <dbReference type="NCBI Taxonomy" id="659352"/>
    <lineage>
        <taxon>Bacteria</taxon>
        <taxon>Bacillati</taxon>
        <taxon>Actinomycetota</taxon>
        <taxon>Actinomycetes</taxon>
        <taxon>Kitasatosporales</taxon>
        <taxon>Streptomycetaceae</taxon>
        <taxon>Actinacidiphila</taxon>
    </lineage>
</organism>
<accession>A0A7U3UVZ3</accession>
<reference evidence="1 2" key="2">
    <citation type="journal article" date="2011" name="J. Antibiot.">
        <title>Furaquinocins I and J: novel polyketide isoprenoid hybrid compounds from Streptomyces reveromyceticus SN-593.</title>
        <authorList>
            <person name="Panthee S."/>
            <person name="Takahashi S."/>
            <person name="Takagi H."/>
            <person name="Nogawa T."/>
            <person name="Oowada E."/>
            <person name="Uramoto M."/>
            <person name="Osada H."/>
        </authorList>
    </citation>
    <scope>NUCLEOTIDE SEQUENCE [LARGE SCALE GENOMIC DNA]</scope>
    <source>
        <strain evidence="1 2">SN-593</strain>
    </source>
</reference>
<reference evidence="1 2" key="3">
    <citation type="journal article" date="2011" name="Nat. Chem. Biol.">
        <title>Reveromycin A biosynthesis uses RevG and RevJ for stereospecific spiroacetal formation.</title>
        <authorList>
            <person name="Takahashi S."/>
            <person name="Toyoda A."/>
            <person name="Sekiyama Y."/>
            <person name="Takagi H."/>
            <person name="Nogawa T."/>
            <person name="Uramoto M."/>
            <person name="Suzuki R."/>
            <person name="Koshino H."/>
            <person name="Kumano T."/>
            <person name="Panthee S."/>
            <person name="Dairi T."/>
            <person name="Ishikawa J."/>
            <person name="Ikeda H."/>
            <person name="Sakaki Y."/>
            <person name="Osada H."/>
        </authorList>
    </citation>
    <scope>NUCLEOTIDE SEQUENCE [LARGE SCALE GENOMIC DNA]</scope>
    <source>
        <strain evidence="1 2">SN-593</strain>
    </source>
</reference>
<reference evidence="1 2" key="4">
    <citation type="journal article" date="2020" name="Sci. Rep.">
        <title>beta-carboline chemical signals induce reveromycin production through a LuxR family regulator in Streptomyces sp. SN-593.</title>
        <authorList>
            <person name="Panthee S."/>
            <person name="Kito N."/>
            <person name="Hayashi T."/>
            <person name="Shimizu T."/>
            <person name="Ishikawa J."/>
            <person name="Hamamoto H."/>
            <person name="Osada H."/>
            <person name="Takahashi S."/>
        </authorList>
    </citation>
    <scope>NUCLEOTIDE SEQUENCE [LARGE SCALE GENOMIC DNA]</scope>
    <source>
        <strain evidence="1 2">SN-593</strain>
    </source>
</reference>
<dbReference type="KEGG" id="arev:RVR_6315"/>
<evidence type="ECO:0000313" key="2">
    <source>
        <dbReference type="Proteomes" id="UP000595703"/>
    </source>
</evidence>
<dbReference type="AlphaFoldDB" id="A0A7U3UVZ3"/>
<name>A0A7U3UVZ3_9ACTN</name>
<dbReference type="RefSeq" id="WP_202235596.1">
    <property type="nucleotide sequence ID" value="NZ_AP018365.1"/>
</dbReference>
<evidence type="ECO:0000313" key="1">
    <source>
        <dbReference type="EMBL" id="BBA99616.1"/>
    </source>
</evidence>
<dbReference type="Proteomes" id="UP000595703">
    <property type="component" value="Chromosome"/>
</dbReference>
<dbReference type="EMBL" id="AP018365">
    <property type="protein sequence ID" value="BBA99616.1"/>
    <property type="molecule type" value="Genomic_DNA"/>
</dbReference>
<keyword evidence="2" id="KW-1185">Reference proteome</keyword>
<sequence length="106" mass="11737">MQALEASWGDWMAAFRQRYDRLPEAAPDVHCPNCGTPELNLTFCGLPADRVGYASFWCGSCLTGVHLSRCAVPEDVPMDSLHTPVEQRTAHTPNYALVWPTDDEDG</sequence>
<protein>
    <submittedName>
        <fullName evidence="1">Uncharacterized protein</fullName>
    </submittedName>
</protein>
<reference evidence="1 2" key="1">
    <citation type="journal article" date="2010" name="J. Bacteriol.">
        <title>Biochemical characterization of a novel indole prenyltransferase from Streptomyces sp. SN-593.</title>
        <authorList>
            <person name="Takahashi S."/>
            <person name="Takagi H."/>
            <person name="Toyoda A."/>
            <person name="Uramoto M."/>
            <person name="Nogawa T."/>
            <person name="Ueki M."/>
            <person name="Sakaki Y."/>
            <person name="Osada H."/>
        </authorList>
    </citation>
    <scope>NUCLEOTIDE SEQUENCE [LARGE SCALE GENOMIC DNA]</scope>
    <source>
        <strain evidence="1 2">SN-593</strain>
    </source>
</reference>
<proteinExistence type="predicted"/>
<gene>
    <name evidence="1" type="ORF">RVR_6315</name>
</gene>